<dbReference type="InterPro" id="IPR042197">
    <property type="entry name" value="Apaf_helical"/>
</dbReference>
<dbReference type="SUPFAM" id="SSF52540">
    <property type="entry name" value="P-loop containing nucleoside triphosphate hydrolases"/>
    <property type="match status" value="1"/>
</dbReference>
<evidence type="ECO:0000256" key="1">
    <source>
        <dbReference type="ARBA" id="ARBA00022737"/>
    </source>
</evidence>
<feature type="domain" description="Disease resistance protein winged helix" evidence="3">
    <location>
        <begin position="95"/>
        <end position="162"/>
    </location>
</feature>
<dbReference type="Pfam" id="PF23598">
    <property type="entry name" value="LRR_14"/>
    <property type="match status" value="1"/>
</dbReference>
<keyword evidence="1" id="KW-0677">Repeat</keyword>
<dbReference type="EMBL" id="JAKUCV010005043">
    <property type="protein sequence ID" value="KAJ4832921.1"/>
    <property type="molecule type" value="Genomic_DNA"/>
</dbReference>
<dbReference type="InterPro" id="IPR055414">
    <property type="entry name" value="LRR_R13L4/SHOC2-like"/>
</dbReference>
<dbReference type="SUPFAM" id="SSF52058">
    <property type="entry name" value="L domain-like"/>
    <property type="match status" value="1"/>
</dbReference>
<dbReference type="InterPro" id="IPR032675">
    <property type="entry name" value="LRR_dom_sf"/>
</dbReference>
<dbReference type="GO" id="GO:0098542">
    <property type="term" value="P:defense response to other organism"/>
    <property type="evidence" value="ECO:0007669"/>
    <property type="project" value="TreeGrafter"/>
</dbReference>
<dbReference type="Gene3D" id="1.10.8.430">
    <property type="entry name" value="Helical domain of apoptotic protease-activating factors"/>
    <property type="match status" value="1"/>
</dbReference>
<sequence length="390" mass="45046">MFNEAWTLFCMKAFPWNAKRCPQELEDLAKDVVEKCKGLPLAVVSLGGLFSTKRSELEWKTTCNGLNRELSNSSMVQPIKSILLLCCNDLPYRLKHCFQRKRLVRLWMAEGFIEKVREWTPEEIANRYLMYLIPRSLLQVVEIDIYGLPGTCKMHDMLREFASSKSEEEKFCALYEDRIGGRREEGIRHLSIQESQEQIKPWEGMTQLRSFLLFGSGTIDSTMINKLLSGFKLWRVLDLRGAHIDTFPDHIVILFNLTYLNLKRTRIKKLPESIGSMAQLVRLYITNNEVSDEEDLCIAIQNMPLLRRLSVWTNKKEQILRLDALKSPPPFLEKLTLSGKLENIPHWFRMLKEVPSGINCLTKLQELALASLAADVLKRIEEASGVDRPN</sequence>
<evidence type="ECO:0000259" key="3">
    <source>
        <dbReference type="Pfam" id="PF23559"/>
    </source>
</evidence>
<evidence type="ECO:0000313" key="6">
    <source>
        <dbReference type="Proteomes" id="UP001141552"/>
    </source>
</evidence>
<dbReference type="AlphaFoldDB" id="A0A9Q0J805"/>
<keyword evidence="6" id="KW-1185">Reference proteome</keyword>
<name>A0A9Q0J805_9ROSI</name>
<dbReference type="PANTHER" id="PTHR23155:SF1205">
    <property type="entry name" value="DISEASE RESISTANCE PROTEIN RPM1"/>
    <property type="match status" value="1"/>
</dbReference>
<reference evidence="5" key="1">
    <citation type="submission" date="2022-02" db="EMBL/GenBank/DDBJ databases">
        <authorList>
            <person name="Henning P.M."/>
            <person name="McCubbin A.G."/>
            <person name="Shore J.S."/>
        </authorList>
    </citation>
    <scope>NUCLEOTIDE SEQUENCE</scope>
    <source>
        <strain evidence="5">F60SS</strain>
        <tissue evidence="5">Leaves</tissue>
    </source>
</reference>
<proteinExistence type="predicted"/>
<reference evidence="5" key="2">
    <citation type="journal article" date="2023" name="Plants (Basel)">
        <title>Annotation of the Turnera subulata (Passifloraceae) Draft Genome Reveals the S-Locus Evolved after the Divergence of Turneroideae from Passifloroideae in a Stepwise Manner.</title>
        <authorList>
            <person name="Henning P.M."/>
            <person name="Roalson E.H."/>
            <person name="Mir W."/>
            <person name="McCubbin A.G."/>
            <person name="Shore J.S."/>
        </authorList>
    </citation>
    <scope>NUCLEOTIDE SEQUENCE</scope>
    <source>
        <strain evidence="5">F60SS</strain>
    </source>
</reference>
<dbReference type="GO" id="GO:0043531">
    <property type="term" value="F:ADP binding"/>
    <property type="evidence" value="ECO:0007669"/>
    <property type="project" value="InterPro"/>
</dbReference>
<dbReference type="InterPro" id="IPR044974">
    <property type="entry name" value="Disease_R_plants"/>
</dbReference>
<evidence type="ECO:0000256" key="2">
    <source>
        <dbReference type="ARBA" id="ARBA00022821"/>
    </source>
</evidence>
<evidence type="ECO:0008006" key="7">
    <source>
        <dbReference type="Google" id="ProtNLM"/>
    </source>
</evidence>
<dbReference type="PANTHER" id="PTHR23155">
    <property type="entry name" value="DISEASE RESISTANCE PROTEIN RP"/>
    <property type="match status" value="1"/>
</dbReference>
<dbReference type="Proteomes" id="UP001141552">
    <property type="component" value="Unassembled WGS sequence"/>
</dbReference>
<protein>
    <recommendedName>
        <fullName evidence="7">NB-ARC domain-containing protein</fullName>
    </recommendedName>
</protein>
<feature type="domain" description="Disease resistance R13L4/SHOC-2-like LRR" evidence="4">
    <location>
        <begin position="207"/>
        <end position="290"/>
    </location>
</feature>
<dbReference type="InterPro" id="IPR058922">
    <property type="entry name" value="WHD_DRP"/>
</dbReference>
<dbReference type="InterPro" id="IPR027417">
    <property type="entry name" value="P-loop_NTPase"/>
</dbReference>
<dbReference type="Pfam" id="PF23559">
    <property type="entry name" value="WHD_DRP"/>
    <property type="match status" value="1"/>
</dbReference>
<gene>
    <name evidence="5" type="ORF">Tsubulata_007237</name>
</gene>
<evidence type="ECO:0000259" key="4">
    <source>
        <dbReference type="Pfam" id="PF23598"/>
    </source>
</evidence>
<dbReference type="FunFam" id="1.10.8.430:FF:000003">
    <property type="entry name" value="Probable disease resistance protein At5g66910"/>
    <property type="match status" value="1"/>
</dbReference>
<comment type="caution">
    <text evidence="5">The sequence shown here is derived from an EMBL/GenBank/DDBJ whole genome shotgun (WGS) entry which is preliminary data.</text>
</comment>
<keyword evidence="2" id="KW-0611">Plant defense</keyword>
<organism evidence="5 6">
    <name type="scientific">Turnera subulata</name>
    <dbReference type="NCBI Taxonomy" id="218843"/>
    <lineage>
        <taxon>Eukaryota</taxon>
        <taxon>Viridiplantae</taxon>
        <taxon>Streptophyta</taxon>
        <taxon>Embryophyta</taxon>
        <taxon>Tracheophyta</taxon>
        <taxon>Spermatophyta</taxon>
        <taxon>Magnoliopsida</taxon>
        <taxon>eudicotyledons</taxon>
        <taxon>Gunneridae</taxon>
        <taxon>Pentapetalae</taxon>
        <taxon>rosids</taxon>
        <taxon>fabids</taxon>
        <taxon>Malpighiales</taxon>
        <taxon>Passifloraceae</taxon>
        <taxon>Turnera</taxon>
    </lineage>
</organism>
<accession>A0A9Q0J805</accession>
<dbReference type="Gene3D" id="3.80.10.10">
    <property type="entry name" value="Ribonuclease Inhibitor"/>
    <property type="match status" value="1"/>
</dbReference>
<evidence type="ECO:0000313" key="5">
    <source>
        <dbReference type="EMBL" id="KAJ4832921.1"/>
    </source>
</evidence>
<dbReference type="OrthoDB" id="1060944at2759"/>
<feature type="non-terminal residue" evidence="5">
    <location>
        <position position="1"/>
    </location>
</feature>